<dbReference type="GO" id="GO:0005615">
    <property type="term" value="C:extracellular space"/>
    <property type="evidence" value="ECO:0007669"/>
    <property type="project" value="TreeGrafter"/>
</dbReference>
<dbReference type="InterPro" id="IPR002223">
    <property type="entry name" value="Kunitz_BPTI"/>
</dbReference>
<evidence type="ECO:0000256" key="1">
    <source>
        <dbReference type="ARBA" id="ARBA00022690"/>
    </source>
</evidence>
<proteinExistence type="inferred from homology"/>
<protein>
    <recommendedName>
        <fullName evidence="7">BPTI/Kunitz inhibitor domain-containing protein</fullName>
    </recommendedName>
</protein>
<dbReference type="PANTHER" id="PTHR10083">
    <property type="entry name" value="KUNITZ-TYPE PROTEASE INHIBITOR-RELATED"/>
    <property type="match status" value="1"/>
</dbReference>
<reference evidence="8 9" key="1">
    <citation type="submission" date="2024-04" db="EMBL/GenBank/DDBJ databases">
        <authorList>
            <person name="Rising A."/>
            <person name="Reimegard J."/>
            <person name="Sonavane S."/>
            <person name="Akerstrom W."/>
            <person name="Nylinder S."/>
            <person name="Hedman E."/>
            <person name="Kallberg Y."/>
        </authorList>
    </citation>
    <scope>NUCLEOTIDE SEQUENCE [LARGE SCALE GENOMIC DNA]</scope>
</reference>
<keyword evidence="4" id="KW-1015">Disulfide bond</keyword>
<dbReference type="SUPFAM" id="SSF57362">
    <property type="entry name" value="BPTI-like"/>
    <property type="match status" value="1"/>
</dbReference>
<evidence type="ECO:0000256" key="5">
    <source>
        <dbReference type="ARBA" id="ARBA00038506"/>
    </source>
</evidence>
<evidence type="ECO:0000259" key="7">
    <source>
        <dbReference type="PROSITE" id="PS50279"/>
    </source>
</evidence>
<comment type="caution">
    <text evidence="8">The sequence shown here is derived from an EMBL/GenBank/DDBJ whole genome shotgun (WGS) entry which is preliminary data.</text>
</comment>
<gene>
    <name evidence="8" type="ORF">LARSCL_LOCUS3276</name>
</gene>
<feature type="domain" description="BPTI/Kunitz inhibitor" evidence="7">
    <location>
        <begin position="1"/>
        <end position="36"/>
    </location>
</feature>
<keyword evidence="9" id="KW-1185">Reference proteome</keyword>
<dbReference type="PROSITE" id="PS00280">
    <property type="entry name" value="BPTI_KUNITZ_1"/>
    <property type="match status" value="1"/>
</dbReference>
<evidence type="ECO:0000313" key="8">
    <source>
        <dbReference type="EMBL" id="CAL1266762.1"/>
    </source>
</evidence>
<dbReference type="InterPro" id="IPR020901">
    <property type="entry name" value="Prtase_inh_Kunz-CS"/>
</dbReference>
<dbReference type="AlphaFoldDB" id="A0AAV1Z6X7"/>
<dbReference type="GO" id="GO:0004867">
    <property type="term" value="F:serine-type endopeptidase inhibitor activity"/>
    <property type="evidence" value="ECO:0007669"/>
    <property type="project" value="UniProtKB-KW"/>
</dbReference>
<dbReference type="InterPro" id="IPR036880">
    <property type="entry name" value="Kunitz_BPTI_sf"/>
</dbReference>
<evidence type="ECO:0000256" key="3">
    <source>
        <dbReference type="ARBA" id="ARBA00022900"/>
    </source>
</evidence>
<dbReference type="InterPro" id="IPR050098">
    <property type="entry name" value="TFPI/VKTCI-like"/>
</dbReference>
<evidence type="ECO:0000256" key="6">
    <source>
        <dbReference type="ARBA" id="ARBA00093388"/>
    </source>
</evidence>
<comment type="similarity">
    <text evidence="5">Belongs to the venom Kunitz-type family. 03 (sub-Kunitz) subfamily.</text>
</comment>
<keyword evidence="3" id="KW-0722">Serine protease inhibitor</keyword>
<accession>A0AAV1Z6X7</accession>
<keyword evidence="2" id="KW-0732">Signal</keyword>
<dbReference type="Proteomes" id="UP001497382">
    <property type="component" value="Unassembled WGS sequence"/>
</dbReference>
<evidence type="ECO:0000256" key="2">
    <source>
        <dbReference type="ARBA" id="ARBA00022729"/>
    </source>
</evidence>
<sequence>MWYFDVNYGSCSRFWYGGCDGNGNKFATTEECENTCVKPDGPGKIFTVILIISYAGYSRGKCFSKRIFQ</sequence>
<evidence type="ECO:0000256" key="4">
    <source>
        <dbReference type="ARBA" id="ARBA00023157"/>
    </source>
</evidence>
<dbReference type="PANTHER" id="PTHR10083:SF328">
    <property type="entry name" value="TISSUE FACTOR PATHWAY INHIBITOR"/>
    <property type="match status" value="1"/>
</dbReference>
<organism evidence="8 9">
    <name type="scientific">Larinioides sclopetarius</name>
    <dbReference type="NCBI Taxonomy" id="280406"/>
    <lineage>
        <taxon>Eukaryota</taxon>
        <taxon>Metazoa</taxon>
        <taxon>Ecdysozoa</taxon>
        <taxon>Arthropoda</taxon>
        <taxon>Chelicerata</taxon>
        <taxon>Arachnida</taxon>
        <taxon>Araneae</taxon>
        <taxon>Araneomorphae</taxon>
        <taxon>Entelegynae</taxon>
        <taxon>Araneoidea</taxon>
        <taxon>Araneidae</taxon>
        <taxon>Larinioides</taxon>
    </lineage>
</organism>
<keyword evidence="1" id="KW-0646">Protease inhibitor</keyword>
<dbReference type="PRINTS" id="PR00759">
    <property type="entry name" value="BASICPTASE"/>
</dbReference>
<dbReference type="SMART" id="SM00131">
    <property type="entry name" value="KU"/>
    <property type="match status" value="1"/>
</dbReference>
<evidence type="ECO:0000313" key="9">
    <source>
        <dbReference type="Proteomes" id="UP001497382"/>
    </source>
</evidence>
<comment type="function">
    <text evidence="6">Serine protease inhibitor that inhibits trypsin at a molar ratio of 1:1.</text>
</comment>
<dbReference type="PROSITE" id="PS50279">
    <property type="entry name" value="BPTI_KUNITZ_2"/>
    <property type="match status" value="1"/>
</dbReference>
<dbReference type="Gene3D" id="4.10.410.10">
    <property type="entry name" value="Pancreatic trypsin inhibitor Kunitz domain"/>
    <property type="match status" value="1"/>
</dbReference>
<dbReference type="EMBL" id="CAXIEN010000024">
    <property type="protein sequence ID" value="CAL1266762.1"/>
    <property type="molecule type" value="Genomic_DNA"/>
</dbReference>
<dbReference type="Pfam" id="PF00014">
    <property type="entry name" value="Kunitz_BPTI"/>
    <property type="match status" value="1"/>
</dbReference>
<name>A0AAV1Z6X7_9ARAC</name>